<protein>
    <submittedName>
        <fullName evidence="2">Uncharacterized protein</fullName>
    </submittedName>
</protein>
<feature type="compositionally biased region" description="Basic residues" evidence="1">
    <location>
        <begin position="99"/>
        <end position="109"/>
    </location>
</feature>
<organism evidence="2 3">
    <name type="scientific">Caenorhabditis nigoni</name>
    <dbReference type="NCBI Taxonomy" id="1611254"/>
    <lineage>
        <taxon>Eukaryota</taxon>
        <taxon>Metazoa</taxon>
        <taxon>Ecdysozoa</taxon>
        <taxon>Nematoda</taxon>
        <taxon>Chromadorea</taxon>
        <taxon>Rhabditida</taxon>
        <taxon>Rhabditina</taxon>
        <taxon>Rhabditomorpha</taxon>
        <taxon>Rhabditoidea</taxon>
        <taxon>Rhabditidae</taxon>
        <taxon>Peloderinae</taxon>
        <taxon>Caenorhabditis</taxon>
    </lineage>
</organism>
<comment type="caution">
    <text evidence="2">The sequence shown here is derived from an EMBL/GenBank/DDBJ whole genome shotgun (WGS) entry which is preliminary data.</text>
</comment>
<sequence length="120" mass="13279">MVGGGRRRSAVIDGGRLVVGNGRPIVSDDRPMIGDGRRWSAVVSDCKVVIGRGRQPSAIIGDDWAIAKFYKNTRKYFPDAPALVSCPNPTHQTLQISQKTRKKRRKKSAARLPPINNWIT</sequence>
<evidence type="ECO:0000313" key="2">
    <source>
        <dbReference type="EMBL" id="PIC54900.1"/>
    </source>
</evidence>
<name>A0A2G5VTA6_9PELO</name>
<feature type="compositionally biased region" description="Polar residues" evidence="1">
    <location>
        <begin position="88"/>
        <end position="98"/>
    </location>
</feature>
<reference evidence="3" key="1">
    <citation type="submission" date="2017-10" db="EMBL/GenBank/DDBJ databases">
        <title>Rapid genome shrinkage in a self-fertile nematode reveals novel sperm competition proteins.</title>
        <authorList>
            <person name="Yin D."/>
            <person name="Schwarz E.M."/>
            <person name="Thomas C.G."/>
            <person name="Felde R.L."/>
            <person name="Korf I.F."/>
            <person name="Cutter A.D."/>
            <person name="Schartner C.M."/>
            <person name="Ralston E.J."/>
            <person name="Meyer B.J."/>
            <person name="Haag E.S."/>
        </authorList>
    </citation>
    <scope>NUCLEOTIDE SEQUENCE [LARGE SCALE GENOMIC DNA]</scope>
    <source>
        <strain evidence="3">JU1422</strain>
    </source>
</reference>
<proteinExistence type="predicted"/>
<accession>A0A2G5VTA6</accession>
<dbReference type="AlphaFoldDB" id="A0A2G5VTA6"/>
<dbReference type="Proteomes" id="UP000230233">
    <property type="component" value="Chromosome I"/>
</dbReference>
<evidence type="ECO:0000313" key="3">
    <source>
        <dbReference type="Proteomes" id="UP000230233"/>
    </source>
</evidence>
<evidence type="ECO:0000256" key="1">
    <source>
        <dbReference type="SAM" id="MobiDB-lite"/>
    </source>
</evidence>
<keyword evidence="3" id="KW-1185">Reference proteome</keyword>
<gene>
    <name evidence="2" type="primary">Cnig_chr_I.g397</name>
    <name evidence="2" type="ORF">B9Z55_000397</name>
</gene>
<feature type="region of interest" description="Disordered" evidence="1">
    <location>
        <begin position="88"/>
        <end position="120"/>
    </location>
</feature>
<dbReference type="EMBL" id="PDUG01000001">
    <property type="protein sequence ID" value="PIC54900.1"/>
    <property type="molecule type" value="Genomic_DNA"/>
</dbReference>